<sequence>MSILPDSAPAQLLRVALLGTRQSGEAVPTLPGMNTDLPEDADAREKLLLLTSGALALAQKAGFQAVAAPLLPAPAPTEAWQPLGRRGAECIRALLDDNRYHGLLADYLSQLRAHRRLIPSALLVPVLHHKTFRSLLAGDLTNILGERGRWLARQNPEWQALAIDTEAPADPAIWETGTPAQRRAHLRQLHQTDPAQARELLAAALPAEPASQQAALLSELASGLTAADAPLLEPYLTAKSKEVRQTAAQLLARLPQSVLLQRLWQRARPLLAVQAPAAGPGKLLVTLPEAWDKSWLADGVEQRDASFEGGEKAGQLGQLLALLPPSRWTAHLQLTPDELLTLAESSDWAALLLRAWTRAAILHQDKAFAAPLLLRHLEKARLSQAQAAQLAGLLTDAEKLELLRSQLPYQAGALLSFLPELLAFIGPPWPADVVAAALRYLTEVMAGQVGNRYGEPYQRCSLLLYHLGGAVAPAQTGLCTELLAPLATTSFYLAPLIADFFDTLQFRQKLTASLSEP</sequence>
<comment type="caution">
    <text evidence="1">The sequence shown here is derived from an EMBL/GenBank/DDBJ whole genome shotgun (WGS) entry which is preliminary data.</text>
</comment>
<evidence type="ECO:0000313" key="2">
    <source>
        <dbReference type="Proteomes" id="UP001501153"/>
    </source>
</evidence>
<name>A0ABP8IM26_9BACT</name>
<organism evidence="1 2">
    <name type="scientific">Hymenobacter saemangeumensis</name>
    <dbReference type="NCBI Taxonomy" id="1084522"/>
    <lineage>
        <taxon>Bacteria</taxon>
        <taxon>Pseudomonadati</taxon>
        <taxon>Bacteroidota</taxon>
        <taxon>Cytophagia</taxon>
        <taxon>Cytophagales</taxon>
        <taxon>Hymenobacteraceae</taxon>
        <taxon>Hymenobacter</taxon>
    </lineage>
</organism>
<dbReference type="InterPro" id="IPR043746">
    <property type="entry name" value="DUF5691"/>
</dbReference>
<evidence type="ECO:0000313" key="1">
    <source>
        <dbReference type="EMBL" id="GAA4362967.1"/>
    </source>
</evidence>
<dbReference type="Pfam" id="PF18944">
    <property type="entry name" value="DUF5691"/>
    <property type="match status" value="1"/>
</dbReference>
<accession>A0ABP8IM26</accession>
<dbReference type="Proteomes" id="UP001501153">
    <property type="component" value="Unassembled WGS sequence"/>
</dbReference>
<reference evidence="2" key="1">
    <citation type="journal article" date="2019" name="Int. J. Syst. Evol. Microbiol.">
        <title>The Global Catalogue of Microorganisms (GCM) 10K type strain sequencing project: providing services to taxonomists for standard genome sequencing and annotation.</title>
        <authorList>
            <consortium name="The Broad Institute Genomics Platform"/>
            <consortium name="The Broad Institute Genome Sequencing Center for Infectious Disease"/>
            <person name="Wu L."/>
            <person name="Ma J."/>
        </authorList>
    </citation>
    <scope>NUCLEOTIDE SEQUENCE [LARGE SCALE GENOMIC DNA]</scope>
    <source>
        <strain evidence="2">JCM 17923</strain>
    </source>
</reference>
<gene>
    <name evidence="1" type="ORF">GCM10023185_31320</name>
</gene>
<dbReference type="EMBL" id="BAABGZ010000067">
    <property type="protein sequence ID" value="GAA4362967.1"/>
    <property type="molecule type" value="Genomic_DNA"/>
</dbReference>
<dbReference type="RefSeq" id="WP_345237040.1">
    <property type="nucleotide sequence ID" value="NZ_BAABGZ010000067.1"/>
</dbReference>
<proteinExistence type="predicted"/>
<protein>
    <submittedName>
        <fullName evidence="1">DUF5691 domain-containing protein</fullName>
    </submittedName>
</protein>
<keyword evidence="2" id="KW-1185">Reference proteome</keyword>